<dbReference type="AlphaFoldDB" id="A0A914DKU0"/>
<keyword evidence="1" id="KW-1133">Transmembrane helix</keyword>
<organism evidence="2 3">
    <name type="scientific">Acrobeloides nanus</name>
    <dbReference type="NCBI Taxonomy" id="290746"/>
    <lineage>
        <taxon>Eukaryota</taxon>
        <taxon>Metazoa</taxon>
        <taxon>Ecdysozoa</taxon>
        <taxon>Nematoda</taxon>
        <taxon>Chromadorea</taxon>
        <taxon>Rhabditida</taxon>
        <taxon>Tylenchina</taxon>
        <taxon>Cephalobomorpha</taxon>
        <taxon>Cephaloboidea</taxon>
        <taxon>Cephalobidae</taxon>
        <taxon>Acrobeloides</taxon>
    </lineage>
</organism>
<feature type="transmembrane region" description="Helical" evidence="1">
    <location>
        <begin position="53"/>
        <end position="78"/>
    </location>
</feature>
<protein>
    <submittedName>
        <fullName evidence="3">DUF2062 domain-containing protein</fullName>
    </submittedName>
</protein>
<dbReference type="Proteomes" id="UP000887540">
    <property type="component" value="Unplaced"/>
</dbReference>
<keyword evidence="1" id="KW-0812">Transmembrane</keyword>
<name>A0A914DKU0_9BILA</name>
<dbReference type="WBParaSite" id="ACRNAN_scaffold283.g24750.t1">
    <property type="protein sequence ID" value="ACRNAN_scaffold283.g24750.t1"/>
    <property type="gene ID" value="ACRNAN_scaffold283.g24750"/>
</dbReference>
<sequence>MSVYKKILLQNCVVDTLLAFAVAIAEPAIGPLAVNVLPMLMFMYCIISKADAIILSAWAGLPLAWIPVVNPILTIWFVKPYRMALCLQRSPMVHNEVTYGMFSADIQ</sequence>
<keyword evidence="2" id="KW-1185">Reference proteome</keyword>
<accession>A0A914DKU0</accession>
<evidence type="ECO:0000256" key="1">
    <source>
        <dbReference type="SAM" id="Phobius"/>
    </source>
</evidence>
<evidence type="ECO:0000313" key="2">
    <source>
        <dbReference type="Proteomes" id="UP000887540"/>
    </source>
</evidence>
<reference evidence="3" key="1">
    <citation type="submission" date="2022-11" db="UniProtKB">
        <authorList>
            <consortium name="WormBaseParasite"/>
        </authorList>
    </citation>
    <scope>IDENTIFICATION</scope>
</reference>
<proteinExistence type="predicted"/>
<keyword evidence="1" id="KW-0472">Membrane</keyword>
<feature type="transmembrane region" description="Helical" evidence="1">
    <location>
        <begin position="12"/>
        <end position="33"/>
    </location>
</feature>
<dbReference type="Pfam" id="PF10317">
    <property type="entry name" value="7TM_GPCR_Srd"/>
    <property type="match status" value="1"/>
</dbReference>
<evidence type="ECO:0000313" key="3">
    <source>
        <dbReference type="WBParaSite" id="ACRNAN_scaffold283.g24750.t1"/>
    </source>
</evidence>
<dbReference type="InterPro" id="IPR019421">
    <property type="entry name" value="7TM_GPCR_serpentine_rcpt_Srd"/>
</dbReference>